<dbReference type="InterPro" id="IPR035940">
    <property type="entry name" value="CAP_sf"/>
</dbReference>
<dbReference type="AlphaFoldDB" id="A0A430AES1"/>
<organism evidence="2 3">
    <name type="scientific">Vagococcus entomophilus</name>
    <dbReference type="NCBI Taxonomy" id="1160095"/>
    <lineage>
        <taxon>Bacteria</taxon>
        <taxon>Bacillati</taxon>
        <taxon>Bacillota</taxon>
        <taxon>Bacilli</taxon>
        <taxon>Lactobacillales</taxon>
        <taxon>Enterococcaceae</taxon>
        <taxon>Vagococcus</taxon>
    </lineage>
</organism>
<keyword evidence="3" id="KW-1185">Reference proteome</keyword>
<proteinExistence type="predicted"/>
<dbReference type="RefSeq" id="WP_126826886.1">
    <property type="nucleotide sequence ID" value="NZ_JBHLWU010000004.1"/>
</dbReference>
<evidence type="ECO:0000313" key="2">
    <source>
        <dbReference type="EMBL" id="RSU05907.1"/>
    </source>
</evidence>
<comment type="caution">
    <text evidence="2">The sequence shown here is derived from an EMBL/GenBank/DDBJ whole genome shotgun (WGS) entry which is preliminary data.</text>
</comment>
<dbReference type="Gene3D" id="3.40.33.10">
    <property type="entry name" value="CAP"/>
    <property type="match status" value="1"/>
</dbReference>
<evidence type="ECO:0000313" key="3">
    <source>
        <dbReference type="Proteomes" id="UP000288669"/>
    </source>
</evidence>
<evidence type="ECO:0000259" key="1">
    <source>
        <dbReference type="Pfam" id="PF14504"/>
    </source>
</evidence>
<accession>A0A430AES1</accession>
<dbReference type="OrthoDB" id="9783944at2"/>
<sequence length="368" mass="41593">MRQIIKFLVIFFIVLIGAYMQAVWFPKANPKVAISKSNSYLAMDSGTPHSEIDASGMATYIGKSLKEVQAKFGATQYVSVASTGEKVLTYADKHTRSHYFQVFLKNDRVSSIFVLGKKDSIAPFKIGMKLSDVGDFSTINPDFSFHLDQQAYQFELTEEEMNYTPLIAFTNQSFALLYFGHSKGELQAIRYVDKQSLLGIMPYELTSGEDQLQIAPPKVQTEVIDKINLIQLFETLKVLNQRESQRSIKETAGLSDQANQFLQEFIKTPTDYLHMPNELISWNKRTTETKFLPSFWLDLSNSGMLQTQGPVFLNQTKGFIFSVVKDVPATAMMIHEIEMSQNLVEKNKETTVGIAIANGTVLILWQNK</sequence>
<gene>
    <name evidence="2" type="ORF">CBF30_11375</name>
</gene>
<dbReference type="InterPro" id="IPR029410">
    <property type="entry name" value="CAP_assoc"/>
</dbReference>
<dbReference type="Pfam" id="PF14504">
    <property type="entry name" value="CAP_assoc_N"/>
    <property type="match status" value="1"/>
</dbReference>
<dbReference type="EMBL" id="NGJZ01000005">
    <property type="protein sequence ID" value="RSU05907.1"/>
    <property type="molecule type" value="Genomic_DNA"/>
</dbReference>
<reference evidence="2 3" key="1">
    <citation type="submission" date="2017-05" db="EMBL/GenBank/DDBJ databases">
        <title>Vagococcus spp. assemblies.</title>
        <authorList>
            <person name="Gulvik C.A."/>
        </authorList>
    </citation>
    <scope>NUCLEOTIDE SEQUENCE [LARGE SCALE GENOMIC DNA]</scope>
    <source>
        <strain evidence="2 3">DSM 24756</strain>
    </source>
</reference>
<feature type="domain" description="CAP-associated" evidence="1">
    <location>
        <begin position="61"/>
        <end position="203"/>
    </location>
</feature>
<name>A0A430AES1_9ENTE</name>
<protein>
    <recommendedName>
        <fullName evidence="1">CAP-associated domain-containing protein</fullName>
    </recommendedName>
</protein>
<dbReference type="Proteomes" id="UP000288669">
    <property type="component" value="Unassembled WGS sequence"/>
</dbReference>